<name>A0A6I2MRQ0_9FLAO</name>
<dbReference type="OrthoDB" id="358279at2"/>
<dbReference type="Pfam" id="PF12833">
    <property type="entry name" value="HTH_18"/>
    <property type="match status" value="1"/>
</dbReference>
<organism evidence="17 18">
    <name type="scientific">Maribacter luteus</name>
    <dbReference type="NCBI Taxonomy" id="2594478"/>
    <lineage>
        <taxon>Bacteria</taxon>
        <taxon>Pseudomonadati</taxon>
        <taxon>Bacteroidota</taxon>
        <taxon>Flavobacteriia</taxon>
        <taxon>Flavobacteriales</taxon>
        <taxon>Flavobacteriaceae</taxon>
        <taxon>Maribacter</taxon>
    </lineage>
</organism>
<dbReference type="PROSITE" id="PS01124">
    <property type="entry name" value="HTH_ARAC_FAMILY_2"/>
    <property type="match status" value="1"/>
</dbReference>
<dbReference type="InterPro" id="IPR005467">
    <property type="entry name" value="His_kinase_dom"/>
</dbReference>
<dbReference type="InterPro" id="IPR036097">
    <property type="entry name" value="HisK_dim/P_sf"/>
</dbReference>
<comment type="caution">
    <text evidence="17">The sequence shown here is derived from an EMBL/GenBank/DDBJ whole genome shotgun (WGS) entry which is preliminary data.</text>
</comment>
<dbReference type="CDD" id="cd17574">
    <property type="entry name" value="REC_OmpR"/>
    <property type="match status" value="1"/>
</dbReference>
<protein>
    <recommendedName>
        <fullName evidence="2">histidine kinase</fullName>
        <ecNumber evidence="2">2.7.13.3</ecNumber>
    </recommendedName>
</protein>
<sequence length="1353" mass="154076">MEKSKNSRVFYFKSQVGQLLLLLLFTISSITDVISQDKQISKSKFTPNQIWEEGLPYIKNYTSDDYKSSPQNWGFTEGSNGFIYAGNTSGILQFDGSTWDSYKLKNGSLVRSLAQGEKEKIYYGGVHELGYLQPNDIGEMQVHSLVENIPQEYQNFEDVWTTLVFNGNTYFTSDKYLFRWNGEKFKIWESKEKFGFAFNINNTLYIESKGVGIHKINGESLELISNGDILKNNTSKIDVMLPNDANNILFATASDGLLLFNGNNLIPFNKESNEVFSKHRIYKAFTLSNGDYAFATTTSGLYIVDKNDGVIKKRLGKKEGLISDVLFSVFQDSSGAIWVGSDNGLSRIDWSSPFRSFNSFNGLNERVRSVSYHNNKFLVDSKGLHQLVLTGNNNEPHFKKIDGFKRSIKYIVPYNNELLAFDSEHIYTIDGKGKAHLLKLQDWALTSLVLSQVDPTKMYAGTLQGKLFECSFLNKKWSVKPILEIDGGIEGIVEEKNGNLWLQTYFKGLYHAKLKHEDSVTEFYLKKYDTLSGLPTLTYNFPYQFNDKTFVTTQEGMYFFNKENQSFEMDSLLTKQYHSSVDAFGFMGLDKRGAIWQTVRAGFENKIYKLSENQLTELNEYKIFKDFSTYSMEFLEDIVLFTGPKGVLLYNQNKERTYKKNLSTKLRKIWINNDSLIYAGTNLNKNKEIEIPFKTNNLKFEYALPFFVKSETNSYQTILEGFDNEWSAWTSQTKKDYTNLPEGNFTFRVRSKNIFDKIGNEDTYSFTVLPPWHRSWWAYLIYGLGAIALVSLLINWRSKELQRQNENLENLVAARTTEIRHKNELLNQQTEQLVELNESKTKLYSNITHEFRTPLTVILGMAETLKTNVQHKSFDGADTALEMIRRNGKNLLQLVNELLDLAKVESGSMELKLVQTDVVPFVKYLSESFHSLAESKKINLTVYSEIETLEMDIDVNKVASIIANLLSNAIKFTSTNGKIIVHLNRVTEADKILFSIKVQDNGLGLAKEDIAHLFDRFYQVDNESSTKQPGTGIGLSLAKEFVELMNGTIAVESTLGKGSTFIVQLPVTNKAVKTADSKVTVEPPTKAVTPILKKEQIPLQKEATNLPLVLIIEDNVDVAHYLETCLKEKYQTKHALNGEEGIKMAFEHMPDIIISDVMMPGKDGLEVCATLKSDERTDHIPIILLTAKVTTKDRLTGLTHGADAYLAKPFIKEELFTRLDQLILVRKKLIGKLEKNGLASLLKEKVENPQTKFLKEAIKVIHNNLDDGQFGPTQLAKELHFSESQIYRKLKSITDKSTAIFIRSVRLQKAKELIQTTQKTISEIAYEVGFNDPSWFSRAFKEEFGSSPSDIHK</sequence>
<accession>A0A6I2MRQ0</accession>
<dbReference type="SMART" id="SM00448">
    <property type="entry name" value="REC"/>
    <property type="match status" value="1"/>
</dbReference>
<dbReference type="InterPro" id="IPR003594">
    <property type="entry name" value="HATPase_dom"/>
</dbReference>
<dbReference type="CDD" id="cd00082">
    <property type="entry name" value="HisKA"/>
    <property type="match status" value="1"/>
</dbReference>
<dbReference type="RefSeq" id="WP_154368448.1">
    <property type="nucleotide sequence ID" value="NZ_WKJH01000024.1"/>
</dbReference>
<feature type="modified residue" description="4-aspartylphosphate" evidence="12">
    <location>
        <position position="1156"/>
    </location>
</feature>
<dbReference type="Pfam" id="PF00512">
    <property type="entry name" value="HisKA"/>
    <property type="match status" value="1"/>
</dbReference>
<dbReference type="PANTHER" id="PTHR43547">
    <property type="entry name" value="TWO-COMPONENT HISTIDINE KINASE"/>
    <property type="match status" value="1"/>
</dbReference>
<dbReference type="Gene3D" id="1.10.10.60">
    <property type="entry name" value="Homeodomain-like"/>
    <property type="match status" value="1"/>
</dbReference>
<keyword evidence="9" id="KW-0805">Transcription regulation</keyword>
<dbReference type="EC" id="2.7.13.3" evidence="2"/>
<evidence type="ECO:0000259" key="14">
    <source>
        <dbReference type="PROSITE" id="PS01124"/>
    </source>
</evidence>
<keyword evidence="7" id="KW-0067">ATP-binding</keyword>
<evidence type="ECO:0000256" key="6">
    <source>
        <dbReference type="ARBA" id="ARBA00022777"/>
    </source>
</evidence>
<evidence type="ECO:0000313" key="17">
    <source>
        <dbReference type="EMBL" id="MRX65542.1"/>
    </source>
</evidence>
<reference evidence="17 18" key="1">
    <citation type="submission" date="2019-11" db="EMBL/GenBank/DDBJ databases">
        <title>Maribacter lutea sp. nov., a marine bacterium isolated from intertidal sand.</title>
        <authorList>
            <person name="Liu A."/>
        </authorList>
    </citation>
    <scope>NUCLEOTIDE SEQUENCE [LARGE SCALE GENOMIC DNA]</scope>
    <source>
        <strain evidence="17 18">RZ05</strain>
    </source>
</reference>
<dbReference type="InterPro" id="IPR018062">
    <property type="entry name" value="HTH_AraC-typ_CS"/>
</dbReference>
<evidence type="ECO:0000259" key="15">
    <source>
        <dbReference type="PROSITE" id="PS50109"/>
    </source>
</evidence>
<comment type="catalytic activity">
    <reaction evidence="1">
        <text>ATP + protein L-histidine = ADP + protein N-phospho-L-histidine.</text>
        <dbReference type="EC" id="2.7.13.3"/>
    </reaction>
</comment>
<dbReference type="SUPFAM" id="SSF69322">
    <property type="entry name" value="Tricorn protease domain 2"/>
    <property type="match status" value="1"/>
</dbReference>
<dbReference type="InterPro" id="IPR018060">
    <property type="entry name" value="HTH_AraC"/>
</dbReference>
<dbReference type="GO" id="GO:0000155">
    <property type="term" value="F:phosphorelay sensor kinase activity"/>
    <property type="evidence" value="ECO:0007669"/>
    <property type="project" value="InterPro"/>
</dbReference>
<evidence type="ECO:0000256" key="9">
    <source>
        <dbReference type="ARBA" id="ARBA00023015"/>
    </source>
</evidence>
<feature type="domain" description="Histidine kinase" evidence="15">
    <location>
        <begin position="846"/>
        <end position="1069"/>
    </location>
</feature>
<keyword evidence="4" id="KW-0808">Transferase</keyword>
<dbReference type="GO" id="GO:0043565">
    <property type="term" value="F:sequence-specific DNA binding"/>
    <property type="evidence" value="ECO:0007669"/>
    <property type="project" value="InterPro"/>
</dbReference>
<evidence type="ECO:0000256" key="8">
    <source>
        <dbReference type="ARBA" id="ARBA00023012"/>
    </source>
</evidence>
<dbReference type="InterPro" id="IPR003661">
    <property type="entry name" value="HisK_dim/P_dom"/>
</dbReference>
<evidence type="ECO:0000256" key="2">
    <source>
        <dbReference type="ARBA" id="ARBA00012438"/>
    </source>
</evidence>
<dbReference type="GO" id="GO:0005524">
    <property type="term" value="F:ATP binding"/>
    <property type="evidence" value="ECO:0007669"/>
    <property type="project" value="UniProtKB-KW"/>
</dbReference>
<dbReference type="InterPro" id="IPR011123">
    <property type="entry name" value="Y_Y_Y"/>
</dbReference>
<dbReference type="Pfam" id="PF00072">
    <property type="entry name" value="Response_reg"/>
    <property type="match status" value="1"/>
</dbReference>
<keyword evidence="5" id="KW-0547">Nucleotide-binding</keyword>
<keyword evidence="8" id="KW-0902">Two-component regulatory system</keyword>
<proteinExistence type="predicted"/>
<dbReference type="SUPFAM" id="SSF46689">
    <property type="entry name" value="Homeodomain-like"/>
    <property type="match status" value="1"/>
</dbReference>
<dbReference type="FunFam" id="3.30.565.10:FF:000037">
    <property type="entry name" value="Hybrid sensor histidine kinase/response regulator"/>
    <property type="match status" value="1"/>
</dbReference>
<dbReference type="InterPro" id="IPR015943">
    <property type="entry name" value="WD40/YVTN_repeat-like_dom_sf"/>
</dbReference>
<evidence type="ECO:0000256" key="11">
    <source>
        <dbReference type="ARBA" id="ARBA00023163"/>
    </source>
</evidence>
<dbReference type="InterPro" id="IPR013783">
    <property type="entry name" value="Ig-like_fold"/>
</dbReference>
<evidence type="ECO:0000259" key="16">
    <source>
        <dbReference type="PROSITE" id="PS50110"/>
    </source>
</evidence>
<dbReference type="PANTHER" id="PTHR43547:SF2">
    <property type="entry name" value="HYBRID SIGNAL TRANSDUCTION HISTIDINE KINASE C"/>
    <property type="match status" value="1"/>
</dbReference>
<evidence type="ECO:0000256" key="4">
    <source>
        <dbReference type="ARBA" id="ARBA00022679"/>
    </source>
</evidence>
<dbReference type="EMBL" id="WKJH01000024">
    <property type="protein sequence ID" value="MRX65542.1"/>
    <property type="molecule type" value="Genomic_DNA"/>
</dbReference>
<dbReference type="Gene3D" id="1.10.287.130">
    <property type="match status" value="1"/>
</dbReference>
<dbReference type="SMART" id="SM00387">
    <property type="entry name" value="HATPase_c"/>
    <property type="match status" value="1"/>
</dbReference>
<dbReference type="PROSITE" id="PS50109">
    <property type="entry name" value="HIS_KIN"/>
    <property type="match status" value="1"/>
</dbReference>
<dbReference type="SUPFAM" id="SSF52172">
    <property type="entry name" value="CheY-like"/>
    <property type="match status" value="1"/>
</dbReference>
<evidence type="ECO:0000256" key="7">
    <source>
        <dbReference type="ARBA" id="ARBA00022840"/>
    </source>
</evidence>
<keyword evidence="13" id="KW-0175">Coiled coil</keyword>
<dbReference type="Proteomes" id="UP000443153">
    <property type="component" value="Unassembled WGS sequence"/>
</dbReference>
<dbReference type="Pfam" id="PF07495">
    <property type="entry name" value="Y_Y_Y"/>
    <property type="match status" value="1"/>
</dbReference>
<dbReference type="SMART" id="SM00342">
    <property type="entry name" value="HTH_ARAC"/>
    <property type="match status" value="1"/>
</dbReference>
<dbReference type="PROSITE" id="PS50110">
    <property type="entry name" value="RESPONSE_REGULATORY"/>
    <property type="match status" value="1"/>
</dbReference>
<evidence type="ECO:0000256" key="10">
    <source>
        <dbReference type="ARBA" id="ARBA00023125"/>
    </source>
</evidence>
<dbReference type="InterPro" id="IPR009057">
    <property type="entry name" value="Homeodomain-like_sf"/>
</dbReference>
<dbReference type="Gene3D" id="2.60.40.10">
    <property type="entry name" value="Immunoglobulins"/>
    <property type="match status" value="1"/>
</dbReference>
<dbReference type="Gene3D" id="2.130.10.10">
    <property type="entry name" value="YVTN repeat-like/Quinoprotein amine dehydrogenase"/>
    <property type="match status" value="2"/>
</dbReference>
<feature type="domain" description="HTH araC/xylS-type" evidence="14">
    <location>
        <begin position="1255"/>
        <end position="1353"/>
    </location>
</feature>
<dbReference type="InterPro" id="IPR001789">
    <property type="entry name" value="Sig_transdc_resp-reg_receiver"/>
</dbReference>
<keyword evidence="6" id="KW-0418">Kinase</keyword>
<gene>
    <name evidence="17" type="ORF">GJ691_15410</name>
</gene>
<keyword evidence="18" id="KW-1185">Reference proteome</keyword>
<evidence type="ECO:0000313" key="18">
    <source>
        <dbReference type="Proteomes" id="UP000443153"/>
    </source>
</evidence>
<evidence type="ECO:0000256" key="12">
    <source>
        <dbReference type="PROSITE-ProRule" id="PRU00169"/>
    </source>
</evidence>
<dbReference type="GO" id="GO:0003700">
    <property type="term" value="F:DNA-binding transcription factor activity"/>
    <property type="evidence" value="ECO:0007669"/>
    <property type="project" value="InterPro"/>
</dbReference>
<dbReference type="CDD" id="cd16922">
    <property type="entry name" value="HATPase_EvgS-ArcB-TorS-like"/>
    <property type="match status" value="1"/>
</dbReference>
<dbReference type="Pfam" id="PF02518">
    <property type="entry name" value="HATPase_c"/>
    <property type="match status" value="1"/>
</dbReference>
<dbReference type="SUPFAM" id="SSF55874">
    <property type="entry name" value="ATPase domain of HSP90 chaperone/DNA topoisomerase II/histidine kinase"/>
    <property type="match status" value="1"/>
</dbReference>
<dbReference type="InterPro" id="IPR004358">
    <property type="entry name" value="Sig_transdc_His_kin-like_C"/>
</dbReference>
<dbReference type="PROSITE" id="PS00041">
    <property type="entry name" value="HTH_ARAC_FAMILY_1"/>
    <property type="match status" value="1"/>
</dbReference>
<dbReference type="PRINTS" id="PR00344">
    <property type="entry name" value="BCTRLSENSOR"/>
</dbReference>
<feature type="domain" description="Response regulatory" evidence="16">
    <location>
        <begin position="1108"/>
        <end position="1223"/>
    </location>
</feature>
<evidence type="ECO:0000256" key="1">
    <source>
        <dbReference type="ARBA" id="ARBA00000085"/>
    </source>
</evidence>
<dbReference type="InterPro" id="IPR036890">
    <property type="entry name" value="HATPase_C_sf"/>
</dbReference>
<evidence type="ECO:0000256" key="5">
    <source>
        <dbReference type="ARBA" id="ARBA00022741"/>
    </source>
</evidence>
<dbReference type="SUPFAM" id="SSF47384">
    <property type="entry name" value="Homodimeric domain of signal transducing histidine kinase"/>
    <property type="match status" value="1"/>
</dbReference>
<dbReference type="InterPro" id="IPR011006">
    <property type="entry name" value="CheY-like_superfamily"/>
</dbReference>
<keyword evidence="11" id="KW-0804">Transcription</keyword>
<dbReference type="Gene3D" id="3.40.50.2300">
    <property type="match status" value="1"/>
</dbReference>
<keyword evidence="3 12" id="KW-0597">Phosphoprotein</keyword>
<dbReference type="SMART" id="SM00388">
    <property type="entry name" value="HisKA"/>
    <property type="match status" value="1"/>
</dbReference>
<feature type="coiled-coil region" evidence="13">
    <location>
        <begin position="798"/>
        <end position="846"/>
    </location>
</feature>
<dbReference type="Gene3D" id="3.30.565.10">
    <property type="entry name" value="Histidine kinase-like ATPase, C-terminal domain"/>
    <property type="match status" value="1"/>
</dbReference>
<evidence type="ECO:0000256" key="13">
    <source>
        <dbReference type="SAM" id="Coils"/>
    </source>
</evidence>
<evidence type="ECO:0000256" key="3">
    <source>
        <dbReference type="ARBA" id="ARBA00022553"/>
    </source>
</evidence>
<keyword evidence="10" id="KW-0238">DNA-binding</keyword>